<name>A0AAE4LID6_PHOVU</name>
<gene>
    <name evidence="2" type="ORF">RVY68_23160</name>
</gene>
<dbReference type="EMBL" id="JAWDHD010000014">
    <property type="protein sequence ID" value="MDU0251471.1"/>
    <property type="molecule type" value="Genomic_DNA"/>
</dbReference>
<evidence type="ECO:0000256" key="1">
    <source>
        <dbReference type="SAM" id="MobiDB-lite"/>
    </source>
</evidence>
<accession>A0AAE4LID6</accession>
<proteinExistence type="predicted"/>
<dbReference type="AlphaFoldDB" id="A0AAE4LID6"/>
<reference evidence="2" key="1">
    <citation type="submission" date="2023-10" db="EMBL/GenBank/DDBJ databases">
        <title>Genome of potential pathogenic bacteria in Crohn's disease.</title>
        <authorList>
            <person name="Rodriguez-Palacios A."/>
        </authorList>
    </citation>
    <scope>NUCLEOTIDE SEQUENCE</scope>
    <source>
        <strain evidence="2">CavFT-hAR107</strain>
    </source>
</reference>
<sequence>MENVEVVEDQWKRNGDKGEEKEERKKDEGRKRNWLQEGSGRRVRRREGEEGERDTDMKK</sequence>
<evidence type="ECO:0000313" key="3">
    <source>
        <dbReference type="Proteomes" id="UP001181258"/>
    </source>
</evidence>
<evidence type="ECO:0000313" key="2">
    <source>
        <dbReference type="EMBL" id="MDU0251471.1"/>
    </source>
</evidence>
<feature type="region of interest" description="Disordered" evidence="1">
    <location>
        <begin position="1"/>
        <end position="59"/>
    </location>
</feature>
<organism evidence="2 3">
    <name type="scientific">Phocaeicola vulgatus</name>
    <name type="common">Bacteroides vulgatus</name>
    <dbReference type="NCBI Taxonomy" id="821"/>
    <lineage>
        <taxon>Bacteria</taxon>
        <taxon>Pseudomonadati</taxon>
        <taxon>Bacteroidota</taxon>
        <taxon>Bacteroidia</taxon>
        <taxon>Bacteroidales</taxon>
        <taxon>Bacteroidaceae</taxon>
        <taxon>Phocaeicola</taxon>
    </lineage>
</organism>
<comment type="caution">
    <text evidence="2">The sequence shown here is derived from an EMBL/GenBank/DDBJ whole genome shotgun (WGS) entry which is preliminary data.</text>
</comment>
<protein>
    <submittedName>
        <fullName evidence="2">Uncharacterized protein</fullName>
    </submittedName>
</protein>
<feature type="compositionally biased region" description="Basic and acidic residues" evidence="1">
    <location>
        <begin position="9"/>
        <end position="31"/>
    </location>
</feature>
<dbReference type="Proteomes" id="UP001181258">
    <property type="component" value="Unassembled WGS sequence"/>
</dbReference>